<protein>
    <recommendedName>
        <fullName evidence="2">Protein kinase domain-containing protein</fullName>
    </recommendedName>
</protein>
<keyword evidence="1" id="KW-0812">Transmembrane</keyword>
<keyword evidence="1" id="KW-0472">Membrane</keyword>
<feature type="domain" description="Protein kinase" evidence="2">
    <location>
        <begin position="73"/>
        <end position="359"/>
    </location>
</feature>
<reference evidence="3 4" key="1">
    <citation type="submission" date="2017-09" db="EMBL/GenBank/DDBJ databases">
        <title>WGS assembly of Aquilegia coerulea Goldsmith.</title>
        <authorList>
            <person name="Hodges S."/>
            <person name="Kramer E."/>
            <person name="Nordborg M."/>
            <person name="Tomkins J."/>
            <person name="Borevitz J."/>
            <person name="Derieg N."/>
            <person name="Yan J."/>
            <person name="Mihaltcheva S."/>
            <person name="Hayes R.D."/>
            <person name="Rokhsar D."/>
        </authorList>
    </citation>
    <scope>NUCLEOTIDE SEQUENCE [LARGE SCALE GENOMIC DNA]</scope>
    <source>
        <strain evidence="4">cv. Goldsmith</strain>
    </source>
</reference>
<dbReference type="SUPFAM" id="SSF56112">
    <property type="entry name" value="Protein kinase-like (PK-like)"/>
    <property type="match status" value="1"/>
</dbReference>
<proteinExistence type="predicted"/>
<dbReference type="OrthoDB" id="4062651at2759"/>
<dbReference type="PANTHER" id="PTHR48008:SF13">
    <property type="entry name" value="PROTEIN KINASE SUPERFAMILY PROTEIN"/>
    <property type="match status" value="1"/>
</dbReference>
<dbReference type="InterPro" id="IPR011009">
    <property type="entry name" value="Kinase-like_dom_sf"/>
</dbReference>
<dbReference type="STRING" id="218851.A0A2G5CBS8"/>
<sequence>MGRRLKIILGLVITTLVIFIVLVIYFCRKKQPKDESKEMGENFEDKVESGELEKEDLISFQGGEKLTIHDILDAPGEVIGKSSYGTLYKANLERNNSIALLRFLRPACTEKMNEILSVIHMLGVIRHPNLVPLQAFYSGPRGEKLLVHPFYNRGTLEQFVRGGKSGNHASHEWTVICKISTGIVKAMDHLHTALKKPIVHGNLKSKNVLLDDNYQPYISDFGLHLLLNPTTAQEMLEASASQGYKAPELIKMRDASIESDIYSLGILLLEILTGRAPINDNPSPGQDPYLPDSLKDVIINQRISDTFRPGLLLVDGNKKPVKEERLLMFVQLAMACCSPSPYLRPHIKQVLKKIEEIGQ</sequence>
<evidence type="ECO:0000313" key="4">
    <source>
        <dbReference type="Proteomes" id="UP000230069"/>
    </source>
</evidence>
<dbReference type="Proteomes" id="UP000230069">
    <property type="component" value="Unassembled WGS sequence"/>
</dbReference>
<dbReference type="PANTHER" id="PTHR48008">
    <property type="entry name" value="LEUCINE-RICH REPEAT RECEPTOR-LIKE PROTEIN KINASE IMK3-RELATED"/>
    <property type="match status" value="1"/>
</dbReference>
<gene>
    <name evidence="3" type="ORF">AQUCO_06700024v1</name>
</gene>
<dbReference type="InterPro" id="IPR000719">
    <property type="entry name" value="Prot_kinase_dom"/>
</dbReference>
<keyword evidence="1" id="KW-1133">Transmembrane helix</keyword>
<keyword evidence="4" id="KW-1185">Reference proteome</keyword>
<evidence type="ECO:0000313" key="3">
    <source>
        <dbReference type="EMBL" id="PIA28720.1"/>
    </source>
</evidence>
<dbReference type="Gene3D" id="1.10.510.10">
    <property type="entry name" value="Transferase(Phosphotransferase) domain 1"/>
    <property type="match status" value="1"/>
</dbReference>
<organism evidence="3 4">
    <name type="scientific">Aquilegia coerulea</name>
    <name type="common">Rocky mountain columbine</name>
    <dbReference type="NCBI Taxonomy" id="218851"/>
    <lineage>
        <taxon>Eukaryota</taxon>
        <taxon>Viridiplantae</taxon>
        <taxon>Streptophyta</taxon>
        <taxon>Embryophyta</taxon>
        <taxon>Tracheophyta</taxon>
        <taxon>Spermatophyta</taxon>
        <taxon>Magnoliopsida</taxon>
        <taxon>Ranunculales</taxon>
        <taxon>Ranunculaceae</taxon>
        <taxon>Thalictroideae</taxon>
        <taxon>Aquilegia</taxon>
    </lineage>
</organism>
<dbReference type="FunCoup" id="A0A2G5CBS8">
    <property type="interactions" value="65"/>
</dbReference>
<dbReference type="EMBL" id="KZ305084">
    <property type="protein sequence ID" value="PIA28720.1"/>
    <property type="molecule type" value="Genomic_DNA"/>
</dbReference>
<dbReference type="AlphaFoldDB" id="A0A2G5CBS8"/>
<evidence type="ECO:0000259" key="2">
    <source>
        <dbReference type="PROSITE" id="PS50011"/>
    </source>
</evidence>
<dbReference type="PROSITE" id="PS50011">
    <property type="entry name" value="PROTEIN_KINASE_DOM"/>
    <property type="match status" value="1"/>
</dbReference>
<feature type="transmembrane region" description="Helical" evidence="1">
    <location>
        <begin position="7"/>
        <end position="26"/>
    </location>
</feature>
<dbReference type="InterPro" id="IPR052451">
    <property type="entry name" value="Ser/Thr_kinase-like"/>
</dbReference>
<dbReference type="GO" id="GO:0005524">
    <property type="term" value="F:ATP binding"/>
    <property type="evidence" value="ECO:0007669"/>
    <property type="project" value="InterPro"/>
</dbReference>
<name>A0A2G5CBS8_AQUCA</name>
<dbReference type="InParanoid" id="A0A2G5CBS8"/>
<dbReference type="Gene3D" id="3.30.200.20">
    <property type="entry name" value="Phosphorylase Kinase, domain 1"/>
    <property type="match status" value="1"/>
</dbReference>
<dbReference type="GO" id="GO:0004672">
    <property type="term" value="F:protein kinase activity"/>
    <property type="evidence" value="ECO:0007669"/>
    <property type="project" value="InterPro"/>
</dbReference>
<dbReference type="Pfam" id="PF00069">
    <property type="entry name" value="Pkinase"/>
    <property type="match status" value="1"/>
</dbReference>
<accession>A0A2G5CBS8</accession>
<evidence type="ECO:0000256" key="1">
    <source>
        <dbReference type="SAM" id="Phobius"/>
    </source>
</evidence>